<gene>
    <name evidence="5" type="ORF">ENM30_05505</name>
    <name evidence="4" type="ORF">ENT82_02995</name>
    <name evidence="3" type="ORF">ENU43_03095</name>
</gene>
<dbReference type="EMBL" id="DTCM01000037">
    <property type="protein sequence ID" value="HGL40635.1"/>
    <property type="molecule type" value="Genomic_DNA"/>
</dbReference>
<dbReference type="CDD" id="cd00347">
    <property type="entry name" value="Flavin_utilizing_monoxygenases"/>
    <property type="match status" value="1"/>
</dbReference>
<dbReference type="PANTHER" id="PTHR43244">
    <property type="match status" value="1"/>
</dbReference>
<proteinExistence type="predicted"/>
<evidence type="ECO:0000256" key="1">
    <source>
        <dbReference type="ARBA" id="ARBA00023002"/>
    </source>
</evidence>
<accession>A0A7C4E0V6</accession>
<organism evidence="4">
    <name type="scientific">Caldiarchaeum subterraneum</name>
    <dbReference type="NCBI Taxonomy" id="311458"/>
    <lineage>
        <taxon>Archaea</taxon>
        <taxon>Nitrososphaerota</taxon>
        <taxon>Candidatus Caldarchaeales</taxon>
        <taxon>Candidatus Caldarchaeaceae</taxon>
        <taxon>Candidatus Caldarchaeum</taxon>
    </lineage>
</organism>
<keyword evidence="1" id="KW-0560">Oxidoreductase</keyword>
<dbReference type="Pfam" id="PF00296">
    <property type="entry name" value="Bac_luciferase"/>
    <property type="match status" value="1"/>
</dbReference>
<dbReference type="EMBL" id="DTAD01000031">
    <property type="protein sequence ID" value="HGN90080.1"/>
    <property type="molecule type" value="Genomic_DNA"/>
</dbReference>
<comment type="caution">
    <text evidence="4">The sequence shown here is derived from an EMBL/GenBank/DDBJ whole genome shotgun (WGS) entry which is preliminary data.</text>
</comment>
<name>A0A7C4E0V6_CALS0</name>
<evidence type="ECO:0000259" key="2">
    <source>
        <dbReference type="Pfam" id="PF00296"/>
    </source>
</evidence>
<feature type="domain" description="Luciferase-like" evidence="2">
    <location>
        <begin position="19"/>
        <end position="304"/>
    </location>
</feature>
<dbReference type="InterPro" id="IPR036661">
    <property type="entry name" value="Luciferase-like_sf"/>
</dbReference>
<evidence type="ECO:0000313" key="5">
    <source>
        <dbReference type="EMBL" id="HHN52751.1"/>
    </source>
</evidence>
<dbReference type="SUPFAM" id="SSF51679">
    <property type="entry name" value="Bacterial luciferase-like"/>
    <property type="match status" value="1"/>
</dbReference>
<evidence type="ECO:0000313" key="4">
    <source>
        <dbReference type="EMBL" id="HGN90080.1"/>
    </source>
</evidence>
<evidence type="ECO:0000313" key="3">
    <source>
        <dbReference type="EMBL" id="HGL40635.1"/>
    </source>
</evidence>
<dbReference type="InterPro" id="IPR050564">
    <property type="entry name" value="F420-G6PD/mer"/>
</dbReference>
<dbReference type="CDD" id="cd01097">
    <property type="entry name" value="Tetrahydromethanopterin_reductase"/>
    <property type="match status" value="1"/>
</dbReference>
<dbReference type="GO" id="GO:0016705">
    <property type="term" value="F:oxidoreductase activity, acting on paired donors, with incorporation or reduction of molecular oxygen"/>
    <property type="evidence" value="ECO:0007669"/>
    <property type="project" value="InterPro"/>
</dbReference>
<dbReference type="PANTHER" id="PTHR43244:SF1">
    <property type="entry name" value="5,10-METHYLENETETRAHYDROMETHANOPTERIN REDUCTASE"/>
    <property type="match status" value="1"/>
</dbReference>
<dbReference type="Gene3D" id="3.20.20.30">
    <property type="entry name" value="Luciferase-like domain"/>
    <property type="match status" value="1"/>
</dbReference>
<protein>
    <submittedName>
        <fullName evidence="4">LLM class flavin-dependent oxidoreductase</fullName>
    </submittedName>
</protein>
<dbReference type="AlphaFoldDB" id="A0A7C4E0V6"/>
<sequence length="333" mass="36974">MGEGDELGLCIRSVDLTSQQFIEVAKRAEELGYSSLWMTEEMARASPVTLAAAAIHTERIKLGAAILNIFARTPMATAMEAATLQELSQNRFILGLGVGGPDISRKGHGADISNPVQKMSEYIEIVRRFLTGERFQYSGRHYRVDGVRLWMKQPRPTEIYLAALNPQMLTLAGEKADGLILNLFDPRAANYVNKAIDKGLEKSHDPSRAFKKLSFVLAAASSEPECFNALKRSVAFYLSSPAYRRIMREAGHGEAVERFTAVLDTRGRDAAVETLDNDVVESVSVFCDRDVCEQLKRYRKAGITPLIYPQPRPGKEYQDILSILAAAKSKPFK</sequence>
<dbReference type="InterPro" id="IPR011251">
    <property type="entry name" value="Luciferase-like_dom"/>
</dbReference>
<dbReference type="EMBL" id="DRXG01000121">
    <property type="protein sequence ID" value="HHN52751.1"/>
    <property type="molecule type" value="Genomic_DNA"/>
</dbReference>
<reference evidence="4" key="1">
    <citation type="journal article" date="2020" name="mSystems">
        <title>Genome- and Community-Level Interaction Insights into Carbon Utilization and Element Cycling Functions of Hydrothermarchaeota in Hydrothermal Sediment.</title>
        <authorList>
            <person name="Zhou Z."/>
            <person name="Liu Y."/>
            <person name="Xu W."/>
            <person name="Pan J."/>
            <person name="Luo Z.H."/>
            <person name="Li M."/>
        </authorList>
    </citation>
    <scope>NUCLEOTIDE SEQUENCE [LARGE SCALE GENOMIC DNA]</scope>
    <source>
        <strain evidence="5">SpSt-1073</strain>
        <strain evidence="4">SpSt-613</strain>
        <strain evidence="3">SpSt-669</strain>
    </source>
</reference>